<organism evidence="4 5">
    <name type="scientific">Leptospira kobayashii</name>
    <dbReference type="NCBI Taxonomy" id="1917830"/>
    <lineage>
        <taxon>Bacteria</taxon>
        <taxon>Pseudomonadati</taxon>
        <taxon>Spirochaetota</taxon>
        <taxon>Spirochaetia</taxon>
        <taxon>Leptospirales</taxon>
        <taxon>Leptospiraceae</taxon>
        <taxon>Leptospira</taxon>
    </lineage>
</organism>
<keyword evidence="5" id="KW-1185">Reference proteome</keyword>
<evidence type="ECO:0000256" key="2">
    <source>
        <dbReference type="PROSITE-ProRule" id="PRU00335"/>
    </source>
</evidence>
<evidence type="ECO:0000256" key="1">
    <source>
        <dbReference type="ARBA" id="ARBA00023125"/>
    </source>
</evidence>
<dbReference type="InterPro" id="IPR050624">
    <property type="entry name" value="HTH-type_Tx_Regulator"/>
</dbReference>
<dbReference type="PROSITE" id="PS50977">
    <property type="entry name" value="HTH_TETR_2"/>
    <property type="match status" value="1"/>
</dbReference>
<dbReference type="PANTHER" id="PTHR43479">
    <property type="entry name" value="ACREF/ENVCD OPERON REPRESSOR-RELATED"/>
    <property type="match status" value="1"/>
</dbReference>
<dbReference type="Proteomes" id="UP000245263">
    <property type="component" value="Chromosome 1"/>
</dbReference>
<name>A0ABN6KCE5_9LEPT</name>
<feature type="DNA-binding region" description="H-T-H motif" evidence="2">
    <location>
        <begin position="31"/>
        <end position="50"/>
    </location>
</feature>
<keyword evidence="1 2" id="KW-0238">DNA-binding</keyword>
<gene>
    <name evidence="4" type="ORF">LPTSP3_g12250</name>
</gene>
<dbReference type="EMBL" id="AP025028">
    <property type="protein sequence ID" value="BDA78295.1"/>
    <property type="molecule type" value="Genomic_DNA"/>
</dbReference>
<dbReference type="InterPro" id="IPR001647">
    <property type="entry name" value="HTH_TetR"/>
</dbReference>
<evidence type="ECO:0000313" key="4">
    <source>
        <dbReference type="EMBL" id="BDA78295.1"/>
    </source>
</evidence>
<dbReference type="PROSITE" id="PS01081">
    <property type="entry name" value="HTH_TETR_1"/>
    <property type="match status" value="1"/>
</dbReference>
<dbReference type="RefSeq" id="WP_109018734.1">
    <property type="nucleotide sequence ID" value="NZ_AP025028.1"/>
</dbReference>
<evidence type="ECO:0000259" key="3">
    <source>
        <dbReference type="PROSITE" id="PS50977"/>
    </source>
</evidence>
<protein>
    <submittedName>
        <fullName evidence="4">TetR family transcriptional regulator</fullName>
    </submittedName>
</protein>
<feature type="domain" description="HTH tetR-type" evidence="3">
    <location>
        <begin position="8"/>
        <end position="68"/>
    </location>
</feature>
<proteinExistence type="predicted"/>
<sequence>MPKIVDHEKYREELWKGAFPIFIEKGYLPVTMRELAQVLNVSTGTLYHYFETKEILFETMVRFVIGEDLSQLEERWKLKGENVSENSEILIEYLESKSSHFQSLLVLALDIHRNSDLKLKFSSLLNESFLQFQRILESRFESKGEFLLSYIIGELYKNLIIGHPIRWGHNLKEVLKSFQFSII</sequence>
<dbReference type="Pfam" id="PF00440">
    <property type="entry name" value="TetR_N"/>
    <property type="match status" value="1"/>
</dbReference>
<dbReference type="SUPFAM" id="SSF46689">
    <property type="entry name" value="Homeodomain-like"/>
    <property type="match status" value="1"/>
</dbReference>
<dbReference type="PANTHER" id="PTHR43479:SF11">
    <property type="entry name" value="ACREF_ENVCD OPERON REPRESSOR-RELATED"/>
    <property type="match status" value="1"/>
</dbReference>
<dbReference type="Gene3D" id="1.10.357.10">
    <property type="entry name" value="Tetracycline Repressor, domain 2"/>
    <property type="match status" value="1"/>
</dbReference>
<dbReference type="InterPro" id="IPR023772">
    <property type="entry name" value="DNA-bd_HTH_TetR-type_CS"/>
</dbReference>
<reference evidence="4 5" key="1">
    <citation type="submission" date="2021-08" db="EMBL/GenBank/DDBJ databases">
        <title>Complete genome sequence of Leptospira kobayashii strain E30.</title>
        <authorList>
            <person name="Nakao R."/>
            <person name="Nakamura S."/>
            <person name="Masuzawa T."/>
            <person name="Koizumi N."/>
        </authorList>
    </citation>
    <scope>NUCLEOTIDE SEQUENCE [LARGE SCALE GENOMIC DNA]</scope>
    <source>
        <strain evidence="4 5">E30</strain>
    </source>
</reference>
<accession>A0ABN6KCE5</accession>
<dbReference type="PRINTS" id="PR00455">
    <property type="entry name" value="HTHTETR"/>
</dbReference>
<evidence type="ECO:0000313" key="5">
    <source>
        <dbReference type="Proteomes" id="UP000245263"/>
    </source>
</evidence>
<dbReference type="InterPro" id="IPR009057">
    <property type="entry name" value="Homeodomain-like_sf"/>
</dbReference>